<accession>A0AAV2QV23</accession>
<comment type="caution">
    <text evidence="1">The sequence shown here is derived from an EMBL/GenBank/DDBJ whole genome shotgun (WGS) entry which is preliminary data.</text>
</comment>
<gene>
    <name evidence="1" type="ORF">MNOR_LOCUS17454</name>
</gene>
<sequence>GYTGDYNGNSDSSPLAGTCSGTCDGGEGHAHGHCAEGCPAHHILPGHCPGEMCLCCMVHPGQDMKTNAAISPTVLISSQENVNGFSHTMLSSSPETLTVTPISNESQDHYMTEEYDYNLYYGHGPEEDNKEYYGHHSNQETSVEA</sequence>
<organism evidence="1 2">
    <name type="scientific">Meganyctiphanes norvegica</name>
    <name type="common">Northern krill</name>
    <name type="synonym">Thysanopoda norvegica</name>
    <dbReference type="NCBI Taxonomy" id="48144"/>
    <lineage>
        <taxon>Eukaryota</taxon>
        <taxon>Metazoa</taxon>
        <taxon>Ecdysozoa</taxon>
        <taxon>Arthropoda</taxon>
        <taxon>Crustacea</taxon>
        <taxon>Multicrustacea</taxon>
        <taxon>Malacostraca</taxon>
        <taxon>Eumalacostraca</taxon>
        <taxon>Eucarida</taxon>
        <taxon>Euphausiacea</taxon>
        <taxon>Euphausiidae</taxon>
        <taxon>Meganyctiphanes</taxon>
    </lineage>
</organism>
<keyword evidence="2" id="KW-1185">Reference proteome</keyword>
<protein>
    <submittedName>
        <fullName evidence="1">Uncharacterized protein</fullName>
    </submittedName>
</protein>
<proteinExistence type="predicted"/>
<name>A0AAV2QV23_MEGNR</name>
<evidence type="ECO:0000313" key="1">
    <source>
        <dbReference type="EMBL" id="CAL4103014.1"/>
    </source>
</evidence>
<evidence type="ECO:0000313" key="2">
    <source>
        <dbReference type="Proteomes" id="UP001497623"/>
    </source>
</evidence>
<dbReference type="Proteomes" id="UP001497623">
    <property type="component" value="Unassembled WGS sequence"/>
</dbReference>
<reference evidence="1 2" key="1">
    <citation type="submission" date="2024-05" db="EMBL/GenBank/DDBJ databases">
        <authorList>
            <person name="Wallberg A."/>
        </authorList>
    </citation>
    <scope>NUCLEOTIDE SEQUENCE [LARGE SCALE GENOMIC DNA]</scope>
</reference>
<dbReference type="EMBL" id="CAXKWB010012007">
    <property type="protein sequence ID" value="CAL4103014.1"/>
    <property type="molecule type" value="Genomic_DNA"/>
</dbReference>
<feature type="non-terminal residue" evidence="1">
    <location>
        <position position="1"/>
    </location>
</feature>
<dbReference type="AlphaFoldDB" id="A0AAV2QV23"/>